<evidence type="ECO:0000256" key="3">
    <source>
        <dbReference type="HAMAP-Rule" id="MF_00839"/>
    </source>
</evidence>
<keyword evidence="1 3" id="KW-0963">Cytoplasm</keyword>
<name>A0A399EHB1_9DEIN</name>
<proteinExistence type="inferred from homology"/>
<dbReference type="AlphaFoldDB" id="A0A399EHB1"/>
<dbReference type="NCBIfam" id="TIGR00741">
    <property type="entry name" value="yfiA"/>
    <property type="match status" value="1"/>
</dbReference>
<organism evidence="5 6">
    <name type="scientific">Calidithermus terrae</name>
    <dbReference type="NCBI Taxonomy" id="1408545"/>
    <lineage>
        <taxon>Bacteria</taxon>
        <taxon>Thermotogati</taxon>
        <taxon>Deinococcota</taxon>
        <taxon>Deinococci</taxon>
        <taxon>Thermales</taxon>
        <taxon>Thermaceae</taxon>
        <taxon>Calidithermus</taxon>
    </lineage>
</organism>
<feature type="domain" description="Sigma 54 modulation/S30EA ribosomal protein C-terminal" evidence="4">
    <location>
        <begin position="127"/>
        <end position="182"/>
    </location>
</feature>
<dbReference type="Pfam" id="PF02482">
    <property type="entry name" value="Ribosomal_S30AE"/>
    <property type="match status" value="1"/>
</dbReference>
<dbReference type="Gene3D" id="3.30.160.100">
    <property type="entry name" value="Ribosome hibernation promotion factor-like"/>
    <property type="match status" value="1"/>
</dbReference>
<comment type="similarity">
    <text evidence="3">Belongs to the HPF/YfiA ribosome-associated protein family. Long HPF subfamily.</text>
</comment>
<reference evidence="5 6" key="1">
    <citation type="submission" date="2018-08" db="EMBL/GenBank/DDBJ databases">
        <title>Meiothermus terrae DSM 26712 genome sequencing project.</title>
        <authorList>
            <person name="Da Costa M.S."/>
            <person name="Albuquerque L."/>
            <person name="Raposo P."/>
            <person name="Froufe H.J.C."/>
            <person name="Barroso C.S."/>
            <person name="Egas C."/>
        </authorList>
    </citation>
    <scope>NUCLEOTIDE SEQUENCE [LARGE SCALE GENOMIC DNA]</scope>
    <source>
        <strain evidence="5 6">DSM 26712</strain>
    </source>
</reference>
<dbReference type="GO" id="GO:0043024">
    <property type="term" value="F:ribosomal small subunit binding"/>
    <property type="evidence" value="ECO:0007669"/>
    <property type="project" value="TreeGrafter"/>
</dbReference>
<dbReference type="RefSeq" id="WP_119315639.1">
    <property type="nucleotide sequence ID" value="NZ_QXDL01000118.1"/>
</dbReference>
<dbReference type="GO" id="GO:0045900">
    <property type="term" value="P:negative regulation of translational elongation"/>
    <property type="evidence" value="ECO:0007669"/>
    <property type="project" value="TreeGrafter"/>
</dbReference>
<dbReference type="SUPFAM" id="SSF69754">
    <property type="entry name" value="Ribosome binding protein Y (YfiA homologue)"/>
    <property type="match status" value="1"/>
</dbReference>
<accession>A0A399EHB1</accession>
<dbReference type="InterPro" id="IPR038416">
    <property type="entry name" value="Ribosom_S30AE_C_sf"/>
</dbReference>
<dbReference type="PANTHER" id="PTHR33231">
    <property type="entry name" value="30S RIBOSOMAL PROTEIN"/>
    <property type="match status" value="1"/>
</dbReference>
<comment type="subcellular location">
    <subcellularLocation>
        <location evidence="3">Cytoplasm</location>
    </subcellularLocation>
</comment>
<keyword evidence="2 3" id="KW-0810">Translation regulation</keyword>
<dbReference type="CDD" id="cd00552">
    <property type="entry name" value="RaiA"/>
    <property type="match status" value="1"/>
</dbReference>
<dbReference type="OrthoDB" id="9794975at2"/>
<comment type="function">
    <text evidence="3">Required for dimerization of active 70S ribosomes into 100S ribosomes in stationary phase; 100S ribosomes are translationally inactive and sometimes present during exponential growth.</text>
</comment>
<evidence type="ECO:0000256" key="2">
    <source>
        <dbReference type="ARBA" id="ARBA00022845"/>
    </source>
</evidence>
<comment type="caution">
    <text evidence="5">The sequence shown here is derived from an EMBL/GenBank/DDBJ whole genome shotgun (WGS) entry which is preliminary data.</text>
</comment>
<dbReference type="InterPro" id="IPR036567">
    <property type="entry name" value="RHF-like"/>
</dbReference>
<gene>
    <name evidence="5" type="primary">hpf_2</name>
    <name evidence="3" type="synonym">hpf</name>
    <name evidence="5" type="ORF">Mterra_02635</name>
</gene>
<dbReference type="InterPro" id="IPR050574">
    <property type="entry name" value="HPF/YfiA_ribosome-assoc"/>
</dbReference>
<dbReference type="InterPro" id="IPR003489">
    <property type="entry name" value="RHF/RaiA"/>
</dbReference>
<evidence type="ECO:0000256" key="1">
    <source>
        <dbReference type="ARBA" id="ARBA00022490"/>
    </source>
</evidence>
<sequence length="186" mass="21231">MNIYKLVGRNVEVSDALKSYLDKKLERLDRYMNGIVDAKVVLSMASAPRVENRAKCEIQINVPKGIVRVEESDPDMYAAIDKSIDRLETQLKRYKERHFNGYHTARRQAALNATPPAAVVESEEEEAAPQIVRVKRFAVKPMDPEDAAVQMEALGHDFFVFRNAETEEFAVIYRRRDGNYGLIEPS</sequence>
<dbReference type="HAMAP" id="MF_00839">
    <property type="entry name" value="HPF"/>
    <property type="match status" value="1"/>
</dbReference>
<keyword evidence="6" id="KW-1185">Reference proteome</keyword>
<dbReference type="Pfam" id="PF16321">
    <property type="entry name" value="Ribosom_S30AE_C"/>
    <property type="match status" value="1"/>
</dbReference>
<dbReference type="GO" id="GO:0022627">
    <property type="term" value="C:cytosolic small ribosomal subunit"/>
    <property type="evidence" value="ECO:0007669"/>
    <property type="project" value="TreeGrafter"/>
</dbReference>
<dbReference type="InterPro" id="IPR034694">
    <property type="entry name" value="HPF_long/plastid"/>
</dbReference>
<evidence type="ECO:0000313" key="6">
    <source>
        <dbReference type="Proteomes" id="UP000265715"/>
    </source>
</evidence>
<dbReference type="EMBL" id="QXDL01000118">
    <property type="protein sequence ID" value="RIH82519.1"/>
    <property type="molecule type" value="Genomic_DNA"/>
</dbReference>
<dbReference type="InterPro" id="IPR032528">
    <property type="entry name" value="Ribosom_S30AE_C"/>
</dbReference>
<protein>
    <recommendedName>
        <fullName evidence="3">Ribosome hibernation promoting factor</fullName>
        <shortName evidence="3">HPF</shortName>
    </recommendedName>
</protein>
<dbReference type="PANTHER" id="PTHR33231:SF1">
    <property type="entry name" value="30S RIBOSOMAL PROTEIN"/>
    <property type="match status" value="1"/>
</dbReference>
<dbReference type="Gene3D" id="3.30.505.50">
    <property type="entry name" value="Sigma 54 modulation/S30EA ribosomal protein, C-terminal domain"/>
    <property type="match status" value="1"/>
</dbReference>
<evidence type="ECO:0000259" key="4">
    <source>
        <dbReference type="Pfam" id="PF16321"/>
    </source>
</evidence>
<dbReference type="FunFam" id="3.30.505.50:FF:000001">
    <property type="entry name" value="Ribosome hibernation promoting factor"/>
    <property type="match status" value="1"/>
</dbReference>
<evidence type="ECO:0000313" key="5">
    <source>
        <dbReference type="EMBL" id="RIH82519.1"/>
    </source>
</evidence>
<comment type="subunit">
    <text evidence="3">Interacts with 100S ribosomes.</text>
</comment>
<dbReference type="Proteomes" id="UP000265715">
    <property type="component" value="Unassembled WGS sequence"/>
</dbReference>